<sequence>MTEVHTTKGPAFPPPGLKPSRIRAVAKVAAPHFHSHACQRLKGLKPLKHLLASSSILHSVKLLKATQRKREQLGGCKRDETSRKGVCISLIYQTVPRCRALNNCEGQAVDTPELQGSPE</sequence>
<dbReference type="EMBL" id="JAHRIP010000118">
    <property type="protein sequence ID" value="MEQ2278816.1"/>
    <property type="molecule type" value="Genomic_DNA"/>
</dbReference>
<comment type="caution">
    <text evidence="1">The sequence shown here is derived from an EMBL/GenBank/DDBJ whole genome shotgun (WGS) entry which is preliminary data.</text>
</comment>
<organism evidence="1 2">
    <name type="scientific">Ameca splendens</name>
    <dbReference type="NCBI Taxonomy" id="208324"/>
    <lineage>
        <taxon>Eukaryota</taxon>
        <taxon>Metazoa</taxon>
        <taxon>Chordata</taxon>
        <taxon>Craniata</taxon>
        <taxon>Vertebrata</taxon>
        <taxon>Euteleostomi</taxon>
        <taxon>Actinopterygii</taxon>
        <taxon>Neopterygii</taxon>
        <taxon>Teleostei</taxon>
        <taxon>Neoteleostei</taxon>
        <taxon>Acanthomorphata</taxon>
        <taxon>Ovalentaria</taxon>
        <taxon>Atherinomorphae</taxon>
        <taxon>Cyprinodontiformes</taxon>
        <taxon>Goodeidae</taxon>
        <taxon>Ameca</taxon>
    </lineage>
</organism>
<name>A0ABV0XBI4_9TELE</name>
<dbReference type="Proteomes" id="UP001469553">
    <property type="component" value="Unassembled WGS sequence"/>
</dbReference>
<proteinExistence type="predicted"/>
<accession>A0ABV0XBI4</accession>
<evidence type="ECO:0000313" key="1">
    <source>
        <dbReference type="EMBL" id="MEQ2278816.1"/>
    </source>
</evidence>
<gene>
    <name evidence="1" type="ORF">AMECASPLE_003067</name>
</gene>
<evidence type="ECO:0000313" key="2">
    <source>
        <dbReference type="Proteomes" id="UP001469553"/>
    </source>
</evidence>
<keyword evidence="2" id="KW-1185">Reference proteome</keyword>
<reference evidence="1 2" key="1">
    <citation type="submission" date="2021-06" db="EMBL/GenBank/DDBJ databases">
        <authorList>
            <person name="Palmer J.M."/>
        </authorList>
    </citation>
    <scope>NUCLEOTIDE SEQUENCE [LARGE SCALE GENOMIC DNA]</scope>
    <source>
        <strain evidence="1 2">AS_MEX2019</strain>
        <tissue evidence="1">Muscle</tissue>
    </source>
</reference>
<protein>
    <submittedName>
        <fullName evidence="1">Uncharacterized protein</fullName>
    </submittedName>
</protein>